<evidence type="ECO:0000259" key="2">
    <source>
        <dbReference type="Pfam" id="PF24837"/>
    </source>
</evidence>
<dbReference type="InterPro" id="IPR056303">
    <property type="entry name" value="AMIN-like"/>
</dbReference>
<sequence length="210" mass="21107">MTRVQSVRSGAGRVVAAAGAALLLVSGCGGDEDAAGGREDASASPTEEVEEPESTPAGDGAPADDAPGTEWGTDVVHGDGDGDGAAGPSELAEVTVTEDDGFDRVALEFTGAVPDHITTYMDPLAHGGLGTPVELAGDQALKVVLVGMVEETVNVASEPTALVPEVRGLGIFEGELGVGLGIESPAGEPLPYRVSTEDQRIVVDIAHAEP</sequence>
<feature type="region of interest" description="Disordered" evidence="1">
    <location>
        <begin position="27"/>
        <end position="88"/>
    </location>
</feature>
<gene>
    <name evidence="3" type="ORF">RM844_10260</name>
</gene>
<keyword evidence="4" id="KW-1185">Reference proteome</keyword>
<dbReference type="EMBL" id="JAVREO010000005">
    <property type="protein sequence ID" value="MDT0266675.1"/>
    <property type="molecule type" value="Genomic_DNA"/>
</dbReference>
<proteinExistence type="predicted"/>
<protein>
    <recommendedName>
        <fullName evidence="2">AMIN-like domain-containing protein</fullName>
    </recommendedName>
</protein>
<feature type="domain" description="AMIN-like" evidence="2">
    <location>
        <begin position="91"/>
        <end position="207"/>
    </location>
</feature>
<name>A0ABU2JNW9_9ACTN</name>
<comment type="caution">
    <text evidence="3">The sequence shown here is derived from an EMBL/GenBank/DDBJ whole genome shotgun (WGS) entry which is preliminary data.</text>
</comment>
<evidence type="ECO:0000313" key="4">
    <source>
        <dbReference type="Proteomes" id="UP001183410"/>
    </source>
</evidence>
<evidence type="ECO:0000256" key="1">
    <source>
        <dbReference type="SAM" id="MobiDB-lite"/>
    </source>
</evidence>
<accession>A0ABU2JNW9</accession>
<feature type="compositionally biased region" description="Low complexity" evidence="1">
    <location>
        <begin position="54"/>
        <end position="68"/>
    </location>
</feature>
<evidence type="ECO:0000313" key="3">
    <source>
        <dbReference type="EMBL" id="MDT0266675.1"/>
    </source>
</evidence>
<dbReference type="Pfam" id="PF24837">
    <property type="entry name" value="AMIN-like"/>
    <property type="match status" value="1"/>
</dbReference>
<dbReference type="Proteomes" id="UP001183410">
    <property type="component" value="Unassembled WGS sequence"/>
</dbReference>
<reference evidence="4" key="1">
    <citation type="submission" date="2023-07" db="EMBL/GenBank/DDBJ databases">
        <title>30 novel species of actinomycetes from the DSMZ collection.</title>
        <authorList>
            <person name="Nouioui I."/>
        </authorList>
    </citation>
    <scope>NUCLEOTIDE SEQUENCE [LARGE SCALE GENOMIC DNA]</scope>
    <source>
        <strain evidence="4">DSM 44915</strain>
    </source>
</reference>
<organism evidence="3 4">
    <name type="scientific">Streptomyces chisholmiae</name>
    <dbReference type="NCBI Taxonomy" id="3075540"/>
    <lineage>
        <taxon>Bacteria</taxon>
        <taxon>Bacillati</taxon>
        <taxon>Actinomycetota</taxon>
        <taxon>Actinomycetes</taxon>
        <taxon>Kitasatosporales</taxon>
        <taxon>Streptomycetaceae</taxon>
        <taxon>Streptomyces</taxon>
    </lineage>
</organism>
<dbReference type="RefSeq" id="WP_311666712.1">
    <property type="nucleotide sequence ID" value="NZ_JAVREO010000005.1"/>
</dbReference>
<dbReference type="PROSITE" id="PS51257">
    <property type="entry name" value="PROKAR_LIPOPROTEIN"/>
    <property type="match status" value="1"/>
</dbReference>